<evidence type="ECO:0000256" key="1">
    <source>
        <dbReference type="SAM" id="SignalP"/>
    </source>
</evidence>
<name>A0A938WSZ5_9BACT</name>
<evidence type="ECO:0000313" key="2">
    <source>
        <dbReference type="EMBL" id="MBM6673653.1"/>
    </source>
</evidence>
<dbReference type="AlphaFoldDB" id="A0A938WSZ5"/>
<organism evidence="2 3">
    <name type="scientific">Marseilla massiliensis</name>
    <dbReference type="NCBI Taxonomy" id="1841864"/>
    <lineage>
        <taxon>Bacteria</taxon>
        <taxon>Pseudomonadati</taxon>
        <taxon>Bacteroidota</taxon>
        <taxon>Bacteroidia</taxon>
        <taxon>Bacteroidales</taxon>
        <taxon>Prevotellaceae</taxon>
        <taxon>Marseilla</taxon>
    </lineage>
</organism>
<sequence length="471" mass="50186">MKKHDAFLLLSLFFFAPVQAQKSNVANLQLPQVGDPVISEPVDGVVGHSTRASVEPMYDYPAGLSCLGTHSSEEEPVCNYLSPNKNFNGDHFLWAPTGKKVNYVNTTQGSATGYNWTLPGTNEGTATTEDASVTYTQLGHYPFPTLECSDAGGGKATYQAEGEILVSGRAEITTANCRKWGELDAGGTYRLGSFPLNGGAGFVGGTNSAGLSGFGNLFMTSHSNAYMTGVNVYFAAMPTKYEQGQQLLLRVWYPTEGEDGNLQLDGLPLEAVFLPVSEIRKARDGEISVKNAAVAEFRFEEPLQIWDKPLFFVTVEGFGTDPSKADICMLAEVNGQSIPEEHLSNLLAHNSLVSYGGMGYTVPVNYFGTMPGASFMICPIIDNGDGDPTGIESVVAEENGETNVSINGNELSVENVEGTGVKVFDLCGMAVAESTMSGGRAVVSLPGHGIYLVKVACRNGGTDVRKVMVGR</sequence>
<evidence type="ECO:0000313" key="3">
    <source>
        <dbReference type="Proteomes" id="UP000706891"/>
    </source>
</evidence>
<accession>A0A938WSZ5</accession>
<reference evidence="2" key="2">
    <citation type="journal article" date="2021" name="Sci. Rep.">
        <title>The distribution of antibiotic resistance genes in chicken gut microbiota commensals.</title>
        <authorList>
            <person name="Juricova H."/>
            <person name="Matiasovicova J."/>
            <person name="Kubasova T."/>
            <person name="Cejkova D."/>
            <person name="Rychlik I."/>
        </authorList>
    </citation>
    <scope>NUCLEOTIDE SEQUENCE</scope>
    <source>
        <strain evidence="2">An824</strain>
    </source>
</reference>
<keyword evidence="1" id="KW-0732">Signal</keyword>
<gene>
    <name evidence="2" type="ORF">H6A34_07170</name>
</gene>
<keyword evidence="3" id="KW-1185">Reference proteome</keyword>
<reference evidence="2" key="1">
    <citation type="submission" date="2020-08" db="EMBL/GenBank/DDBJ databases">
        <authorList>
            <person name="Cejkova D."/>
            <person name="Kubasova T."/>
            <person name="Jahodarova E."/>
            <person name="Rychlik I."/>
        </authorList>
    </citation>
    <scope>NUCLEOTIDE SEQUENCE</scope>
    <source>
        <strain evidence="2">An824</strain>
    </source>
</reference>
<dbReference type="Proteomes" id="UP000706891">
    <property type="component" value="Unassembled WGS sequence"/>
</dbReference>
<protein>
    <submittedName>
        <fullName evidence="2">Uncharacterized protein</fullName>
    </submittedName>
</protein>
<dbReference type="EMBL" id="JACJJG010000030">
    <property type="protein sequence ID" value="MBM6673653.1"/>
    <property type="molecule type" value="Genomic_DNA"/>
</dbReference>
<feature type="chain" id="PRO_5036728703" evidence="1">
    <location>
        <begin position="21"/>
        <end position="471"/>
    </location>
</feature>
<feature type="signal peptide" evidence="1">
    <location>
        <begin position="1"/>
        <end position="20"/>
    </location>
</feature>
<proteinExistence type="predicted"/>
<dbReference type="RefSeq" id="WP_205104469.1">
    <property type="nucleotide sequence ID" value="NZ_JACJJG010000030.1"/>
</dbReference>
<comment type="caution">
    <text evidence="2">The sequence shown here is derived from an EMBL/GenBank/DDBJ whole genome shotgun (WGS) entry which is preliminary data.</text>
</comment>